<protein>
    <recommendedName>
        <fullName evidence="1">non-specific serine/threonine protein kinase</fullName>
        <ecNumber evidence="1">2.7.11.1</ecNumber>
    </recommendedName>
</protein>
<keyword evidence="5" id="KW-0418">Kinase</keyword>
<dbReference type="Pfam" id="PF00069">
    <property type="entry name" value="Pkinase"/>
    <property type="match status" value="1"/>
</dbReference>
<gene>
    <name evidence="11" type="ORF">Ciccas_007929</name>
</gene>
<proteinExistence type="predicted"/>
<evidence type="ECO:0000256" key="7">
    <source>
        <dbReference type="ARBA" id="ARBA00047899"/>
    </source>
</evidence>
<comment type="caution">
    <text evidence="11">The sequence shown here is derived from an EMBL/GenBank/DDBJ whole genome shotgun (WGS) entry which is preliminary data.</text>
</comment>
<evidence type="ECO:0000256" key="5">
    <source>
        <dbReference type="ARBA" id="ARBA00022777"/>
    </source>
</evidence>
<dbReference type="EC" id="2.7.11.1" evidence="1"/>
<dbReference type="PANTHER" id="PTHR22967:SF57">
    <property type="entry name" value="AUXILIN, ISOFORM A-RELATED"/>
    <property type="match status" value="1"/>
</dbReference>
<feature type="compositionally biased region" description="Polar residues" evidence="9">
    <location>
        <begin position="417"/>
        <end position="426"/>
    </location>
</feature>
<dbReference type="Proteomes" id="UP001626550">
    <property type="component" value="Unassembled WGS sequence"/>
</dbReference>
<dbReference type="PANTHER" id="PTHR22967">
    <property type="entry name" value="SERINE/THREONINE PROTEIN KINASE"/>
    <property type="match status" value="1"/>
</dbReference>
<name>A0ABD2Q2T8_9PLAT</name>
<dbReference type="GO" id="GO:0004674">
    <property type="term" value="F:protein serine/threonine kinase activity"/>
    <property type="evidence" value="ECO:0007669"/>
    <property type="project" value="UniProtKB-KW"/>
</dbReference>
<dbReference type="Gene3D" id="1.10.510.10">
    <property type="entry name" value="Transferase(Phosphotransferase) domain 1"/>
    <property type="match status" value="1"/>
</dbReference>
<dbReference type="AlphaFoldDB" id="A0ABD2Q2T8"/>
<evidence type="ECO:0000256" key="4">
    <source>
        <dbReference type="ARBA" id="ARBA00022741"/>
    </source>
</evidence>
<keyword evidence="6" id="KW-0067">ATP-binding</keyword>
<dbReference type="EMBL" id="JBJKFK010001296">
    <property type="protein sequence ID" value="KAL3313467.1"/>
    <property type="molecule type" value="Genomic_DNA"/>
</dbReference>
<evidence type="ECO:0000256" key="3">
    <source>
        <dbReference type="ARBA" id="ARBA00022679"/>
    </source>
</evidence>
<sequence>MKKIFSSILGQSENEETHASHLPSHQLAFIGKNFTVGHYNLHVEDVIAEGGFGMVFRVRSSPHGELFAMKRMCVNNQQDLAVTKREITIVSSLSHKNIIRYVDSKITETQNDIFEVTLVTAFYPSRINYSILLHPIIVTLSQIVQDKKFRNLRFNEEEVLQIICDIMEAVSRLHHCLTPIIHRDLKIENILVDQRRNFVLCDFGSATSRILCPSVHGPQRCQEEIARYTTLAYRAPEMVDVYADGGSVTLGMQTDIWALGVLAYCLCFFTFPFGDNSSLAIQTGIFTIPDASIFSEKMHRLINYMLTYDWRKRPDIYQISYLAFTMRARSTPVENINSSSIPNWDQLKSPFFESSERPNLLKNHLLDARSERNSLSPGRNLVDTKRSIQTSVAPRERPRPRNMVAATSPIRGPPTAATLSTDNNSL</sequence>
<evidence type="ECO:0000256" key="9">
    <source>
        <dbReference type="SAM" id="MobiDB-lite"/>
    </source>
</evidence>
<evidence type="ECO:0000256" key="1">
    <source>
        <dbReference type="ARBA" id="ARBA00012513"/>
    </source>
</evidence>
<accession>A0ABD2Q2T8</accession>
<reference evidence="11 12" key="1">
    <citation type="submission" date="2024-11" db="EMBL/GenBank/DDBJ databases">
        <title>Adaptive evolution of stress response genes in parasites aligns with host niche diversity.</title>
        <authorList>
            <person name="Hahn C."/>
            <person name="Resl P."/>
        </authorList>
    </citation>
    <scope>NUCLEOTIDE SEQUENCE [LARGE SCALE GENOMIC DNA]</scope>
    <source>
        <strain evidence="11">EGGRZ-B1_66</strain>
        <tissue evidence="11">Body</tissue>
    </source>
</reference>
<keyword evidence="2" id="KW-0723">Serine/threonine-protein kinase</keyword>
<dbReference type="SMART" id="SM00220">
    <property type="entry name" value="S_TKc"/>
    <property type="match status" value="1"/>
</dbReference>
<evidence type="ECO:0000259" key="10">
    <source>
        <dbReference type="PROSITE" id="PS50011"/>
    </source>
</evidence>
<dbReference type="InterPro" id="IPR008271">
    <property type="entry name" value="Ser/Thr_kinase_AS"/>
</dbReference>
<keyword evidence="12" id="KW-1185">Reference proteome</keyword>
<feature type="non-terminal residue" evidence="11">
    <location>
        <position position="426"/>
    </location>
</feature>
<dbReference type="InterPro" id="IPR011009">
    <property type="entry name" value="Kinase-like_dom_sf"/>
</dbReference>
<evidence type="ECO:0000313" key="12">
    <source>
        <dbReference type="Proteomes" id="UP001626550"/>
    </source>
</evidence>
<feature type="region of interest" description="Disordered" evidence="9">
    <location>
        <begin position="371"/>
        <end position="426"/>
    </location>
</feature>
<evidence type="ECO:0000313" key="11">
    <source>
        <dbReference type="EMBL" id="KAL3313467.1"/>
    </source>
</evidence>
<keyword evidence="4" id="KW-0547">Nucleotide-binding</keyword>
<dbReference type="GO" id="GO:0005524">
    <property type="term" value="F:ATP binding"/>
    <property type="evidence" value="ECO:0007669"/>
    <property type="project" value="UniProtKB-KW"/>
</dbReference>
<organism evidence="11 12">
    <name type="scientific">Cichlidogyrus casuarinus</name>
    <dbReference type="NCBI Taxonomy" id="1844966"/>
    <lineage>
        <taxon>Eukaryota</taxon>
        <taxon>Metazoa</taxon>
        <taxon>Spiralia</taxon>
        <taxon>Lophotrochozoa</taxon>
        <taxon>Platyhelminthes</taxon>
        <taxon>Monogenea</taxon>
        <taxon>Monopisthocotylea</taxon>
        <taxon>Dactylogyridea</taxon>
        <taxon>Ancyrocephalidae</taxon>
        <taxon>Cichlidogyrus</taxon>
    </lineage>
</organism>
<dbReference type="SUPFAM" id="SSF56112">
    <property type="entry name" value="Protein kinase-like (PK-like)"/>
    <property type="match status" value="1"/>
</dbReference>
<evidence type="ECO:0000256" key="6">
    <source>
        <dbReference type="ARBA" id="ARBA00022840"/>
    </source>
</evidence>
<comment type="catalytic activity">
    <reaction evidence="7">
        <text>L-threonyl-[protein] + ATP = O-phospho-L-threonyl-[protein] + ADP + H(+)</text>
        <dbReference type="Rhea" id="RHEA:46608"/>
        <dbReference type="Rhea" id="RHEA-COMP:11060"/>
        <dbReference type="Rhea" id="RHEA-COMP:11605"/>
        <dbReference type="ChEBI" id="CHEBI:15378"/>
        <dbReference type="ChEBI" id="CHEBI:30013"/>
        <dbReference type="ChEBI" id="CHEBI:30616"/>
        <dbReference type="ChEBI" id="CHEBI:61977"/>
        <dbReference type="ChEBI" id="CHEBI:456216"/>
        <dbReference type="EC" id="2.7.11.1"/>
    </reaction>
</comment>
<evidence type="ECO:0000256" key="2">
    <source>
        <dbReference type="ARBA" id="ARBA00022527"/>
    </source>
</evidence>
<keyword evidence="3" id="KW-0808">Transferase</keyword>
<dbReference type="PROSITE" id="PS50011">
    <property type="entry name" value="PROTEIN_KINASE_DOM"/>
    <property type="match status" value="1"/>
</dbReference>
<dbReference type="InterPro" id="IPR000719">
    <property type="entry name" value="Prot_kinase_dom"/>
</dbReference>
<evidence type="ECO:0000256" key="8">
    <source>
        <dbReference type="ARBA" id="ARBA00048679"/>
    </source>
</evidence>
<dbReference type="PROSITE" id="PS00108">
    <property type="entry name" value="PROTEIN_KINASE_ST"/>
    <property type="match status" value="1"/>
</dbReference>
<feature type="domain" description="Protein kinase" evidence="10">
    <location>
        <begin position="41"/>
        <end position="325"/>
    </location>
</feature>
<comment type="catalytic activity">
    <reaction evidence="8">
        <text>L-seryl-[protein] + ATP = O-phospho-L-seryl-[protein] + ADP + H(+)</text>
        <dbReference type="Rhea" id="RHEA:17989"/>
        <dbReference type="Rhea" id="RHEA-COMP:9863"/>
        <dbReference type="Rhea" id="RHEA-COMP:11604"/>
        <dbReference type="ChEBI" id="CHEBI:15378"/>
        <dbReference type="ChEBI" id="CHEBI:29999"/>
        <dbReference type="ChEBI" id="CHEBI:30616"/>
        <dbReference type="ChEBI" id="CHEBI:83421"/>
        <dbReference type="ChEBI" id="CHEBI:456216"/>
        <dbReference type="EC" id="2.7.11.1"/>
    </reaction>
</comment>